<organism evidence="3">
    <name type="scientific">Megafenestra aurita</name>
    <dbReference type="NCBI Taxonomy" id="2291010"/>
    <lineage>
        <taxon>Eukaryota</taxon>
        <taxon>Metazoa</taxon>
        <taxon>Ecdysozoa</taxon>
        <taxon>Arthropoda</taxon>
        <taxon>Crustacea</taxon>
        <taxon>Branchiopoda</taxon>
        <taxon>Diplostraca</taxon>
        <taxon>Cladocera</taxon>
        <taxon>Anomopoda</taxon>
        <taxon>Daphniidae</taxon>
        <taxon>Megafenestra</taxon>
    </lineage>
</organism>
<dbReference type="InterPro" id="IPR050230">
    <property type="entry name" value="CALM/Myosin/TropC-like"/>
</dbReference>
<evidence type="ECO:0000313" key="3">
    <source>
        <dbReference type="EMBL" id="SVE92727.1"/>
    </source>
</evidence>
<dbReference type="Gene3D" id="1.10.238.10">
    <property type="entry name" value="EF-hand"/>
    <property type="match status" value="2"/>
</dbReference>
<dbReference type="SUPFAM" id="SSF47473">
    <property type="entry name" value="EF-hand"/>
    <property type="match status" value="1"/>
</dbReference>
<dbReference type="CDD" id="cd00051">
    <property type="entry name" value="EFh"/>
    <property type="match status" value="1"/>
</dbReference>
<dbReference type="InterPro" id="IPR002048">
    <property type="entry name" value="EF_hand_dom"/>
</dbReference>
<keyword evidence="1" id="KW-0677">Repeat</keyword>
<dbReference type="GO" id="GO:0005509">
    <property type="term" value="F:calcium ion binding"/>
    <property type="evidence" value="ECO:0007669"/>
    <property type="project" value="InterPro"/>
</dbReference>
<dbReference type="GO" id="GO:0016460">
    <property type="term" value="C:myosin II complex"/>
    <property type="evidence" value="ECO:0007669"/>
    <property type="project" value="TreeGrafter"/>
</dbReference>
<dbReference type="PANTHER" id="PTHR23048">
    <property type="entry name" value="MYOSIN LIGHT CHAIN 1, 3"/>
    <property type="match status" value="1"/>
</dbReference>
<feature type="domain" description="EF-hand" evidence="2">
    <location>
        <begin position="76"/>
        <end position="111"/>
    </location>
</feature>
<dbReference type="PROSITE" id="PS50222">
    <property type="entry name" value="EF_HAND_2"/>
    <property type="match status" value="1"/>
</dbReference>
<evidence type="ECO:0000259" key="2">
    <source>
        <dbReference type="PROSITE" id="PS50222"/>
    </source>
</evidence>
<dbReference type="PANTHER" id="PTHR23048:SF0">
    <property type="entry name" value="CALMODULIN LIKE 3"/>
    <property type="match status" value="1"/>
</dbReference>
<dbReference type="AlphaFoldDB" id="A0A4Y7NJG9"/>
<proteinExistence type="evidence at transcript level"/>
<dbReference type="EMBL" id="LR023108">
    <property type="protein sequence ID" value="SVE92727.1"/>
    <property type="molecule type" value="mRNA"/>
</dbReference>
<dbReference type="Pfam" id="PF13499">
    <property type="entry name" value="EF-hand_7"/>
    <property type="match status" value="1"/>
</dbReference>
<gene>
    <name evidence="3" type="primary">EOG090X0GKM</name>
</gene>
<protein>
    <submittedName>
        <fullName evidence="3">EOG090X0GKM</fullName>
    </submittedName>
</protein>
<sequence length="150" mass="17394">MARHFKEQDIAEFRDCFSLYARNDYVDSVGTLMAIMRSLRTSPTPHELKQYLKSKQGKISFADFLEIMHTHSIKEKSTKEIQAAFQAADTNGRGIISYKELHHILCGWGEKLTPKEVDQIFREANIKPNSPVKYEEFIKVVTSPVPDYYY</sequence>
<accession>A0A4Y7NJG9</accession>
<evidence type="ECO:0000256" key="1">
    <source>
        <dbReference type="ARBA" id="ARBA00022737"/>
    </source>
</evidence>
<name>A0A4Y7NJG9_9CRUS</name>
<dbReference type="FunFam" id="1.10.238.10:FF:000003">
    <property type="entry name" value="Calmodulin A"/>
    <property type="match status" value="1"/>
</dbReference>
<dbReference type="InterPro" id="IPR011992">
    <property type="entry name" value="EF-hand-dom_pair"/>
</dbReference>
<reference evidence="3" key="1">
    <citation type="submission" date="2018-08" db="EMBL/GenBank/DDBJ databases">
        <authorList>
            <person name="Cornetti L."/>
        </authorList>
    </citation>
    <scope>NUCLEOTIDE SEQUENCE</scope>
    <source>
        <strain evidence="3">CH-H-2</strain>
    </source>
</reference>